<keyword evidence="3" id="KW-1185">Reference proteome</keyword>
<proteinExistence type="predicted"/>
<protein>
    <submittedName>
        <fullName evidence="2">Uncharacterized protein</fullName>
    </submittedName>
</protein>
<reference evidence="2 3" key="1">
    <citation type="submission" date="2016-10" db="EMBL/GenBank/DDBJ databases">
        <title>The Draft Genome Sequence of the Potato Rhizosphere Bacteria Ochrobactrum sp. IPA7.2.</title>
        <authorList>
            <person name="Gogoleva N.E."/>
            <person name="Khlopko Y.A."/>
            <person name="Burygin G.L."/>
            <person name="Plotnikov A.O."/>
        </authorList>
    </citation>
    <scope>NUCLEOTIDE SEQUENCE [LARGE SCALE GENOMIC DNA]</scope>
    <source>
        <strain evidence="2 3">IPA7.2</strain>
    </source>
</reference>
<name>A0A1J6HPD3_9HYPH</name>
<accession>A0A1J6HPD3</accession>
<evidence type="ECO:0000313" key="2">
    <source>
        <dbReference type="EMBL" id="OIS94257.1"/>
    </source>
</evidence>
<dbReference type="EMBL" id="MOEC01000005">
    <property type="protein sequence ID" value="OIS94257.1"/>
    <property type="molecule type" value="Genomic_DNA"/>
</dbReference>
<dbReference type="AlphaFoldDB" id="A0A1J6HPD3"/>
<comment type="caution">
    <text evidence="2">The sequence shown here is derived from an EMBL/GenBank/DDBJ whole genome shotgun (WGS) entry which is preliminary data.</text>
</comment>
<evidence type="ECO:0000313" key="3">
    <source>
        <dbReference type="Proteomes" id="UP000182985"/>
    </source>
</evidence>
<feature type="region of interest" description="Disordered" evidence="1">
    <location>
        <begin position="310"/>
        <end position="330"/>
    </location>
</feature>
<dbReference type="Proteomes" id="UP000182985">
    <property type="component" value="Unassembled WGS sequence"/>
</dbReference>
<sequence>MDRWDGGLGSSIAWTAEVERVKTVSREELYEQVWSKPMTKVAADYGVTGTALKKTCDRHHIPTPERGYWAKLEYGKRVTKEVLPPLTEANLATIRISGSSDQHLPPSVREAKEKARDRLHKHAAAKQLMVPASESTLSIVEPPYLAATRRTISKARPDSQGFAAARSKGVVPLKIAPASIERGIRVLSQLFALAETQGHLPRATEDGLVLCVENEAIAFGLEEQPEKILHQPTPAELKQRDERMRWGYSADPWPKYDQVPSGRLAIVIHTNPYSGLRRTYSDGKTQALESMLPDILAGFVGHAACISERRRETDERERRHREAEARRRREEAFNSREKRRMEFVDAVHEQLIQRDKLNAVLLHLEKATSEDAARVGTMTTWVRQRLKQIDALISPHFLDISARSSKVDFAEPDTEEEAERGSFYYSPPITLQLWSIDDAKGLATSCSTLEWKDALVLPIEGAERG</sequence>
<organism evidence="2 3">
    <name type="scientific">Brucella cytisi</name>
    <dbReference type="NCBI Taxonomy" id="407152"/>
    <lineage>
        <taxon>Bacteria</taxon>
        <taxon>Pseudomonadati</taxon>
        <taxon>Pseudomonadota</taxon>
        <taxon>Alphaproteobacteria</taxon>
        <taxon>Hyphomicrobiales</taxon>
        <taxon>Brucellaceae</taxon>
        <taxon>Brucella/Ochrobactrum group</taxon>
        <taxon>Brucella</taxon>
    </lineage>
</organism>
<evidence type="ECO:0000256" key="1">
    <source>
        <dbReference type="SAM" id="MobiDB-lite"/>
    </source>
</evidence>
<gene>
    <name evidence="2" type="ORF">BLA27_07030</name>
</gene>